<evidence type="ECO:0000256" key="1">
    <source>
        <dbReference type="SAM" id="MobiDB-lite"/>
    </source>
</evidence>
<feature type="region of interest" description="Disordered" evidence="1">
    <location>
        <begin position="167"/>
        <end position="197"/>
    </location>
</feature>
<feature type="compositionally biased region" description="Low complexity" evidence="1">
    <location>
        <begin position="58"/>
        <end position="73"/>
    </location>
</feature>
<sequence length="246" mass="26223">MTEVAFARTFLALLDTKPQKILADHVEDPRNYPASTPYTLPRPANSKPMSKPRRRAAPSTSTSPTPTPNQTTTVHVKSLRNPPLEITLPNLPLPTTSALDIKTAVASASNIPLSKLKLLYSKKPVPDSKTLKDVLGGVDASAPAPAPASMEFSVMVMGGAASIVARPPPPPPVAADKDVDMTGTEGEGEGAKDDKHVAQGLSGAPVLETEQFWSDLKGFLQQRIRDEQTADELCGQFRGAWAAARR</sequence>
<feature type="region of interest" description="Disordered" evidence="1">
    <location>
        <begin position="24"/>
        <end position="83"/>
    </location>
</feature>
<dbReference type="EMBL" id="JAULSO010000004">
    <property type="protein sequence ID" value="KAK3683725.1"/>
    <property type="molecule type" value="Genomic_DNA"/>
</dbReference>
<feature type="domain" description="Ubiquitin-like" evidence="2">
    <location>
        <begin position="72"/>
        <end position="133"/>
    </location>
</feature>
<protein>
    <submittedName>
        <fullName evidence="3">Cell-cycle control medial ring component</fullName>
    </submittedName>
</protein>
<evidence type="ECO:0000313" key="4">
    <source>
        <dbReference type="Proteomes" id="UP001270362"/>
    </source>
</evidence>
<name>A0AAE1C939_9PEZI</name>
<dbReference type="InterPro" id="IPR000626">
    <property type="entry name" value="Ubiquitin-like_dom"/>
</dbReference>
<gene>
    <name evidence="3" type="ORF">B0T22DRAFT_483546</name>
</gene>
<dbReference type="Gene3D" id="3.10.20.90">
    <property type="entry name" value="Phosphatidylinositol 3-kinase Catalytic Subunit, Chain A, domain 1"/>
    <property type="match status" value="1"/>
</dbReference>
<proteinExistence type="predicted"/>
<evidence type="ECO:0000313" key="3">
    <source>
        <dbReference type="EMBL" id="KAK3683725.1"/>
    </source>
</evidence>
<reference evidence="3" key="2">
    <citation type="submission" date="2023-06" db="EMBL/GenBank/DDBJ databases">
        <authorList>
            <consortium name="Lawrence Berkeley National Laboratory"/>
            <person name="Haridas S."/>
            <person name="Hensen N."/>
            <person name="Bonometti L."/>
            <person name="Westerberg I."/>
            <person name="Brannstrom I.O."/>
            <person name="Guillou S."/>
            <person name="Cros-Aarteil S."/>
            <person name="Calhoun S."/>
            <person name="Kuo A."/>
            <person name="Mondo S."/>
            <person name="Pangilinan J."/>
            <person name="Riley R."/>
            <person name="Labutti K."/>
            <person name="Andreopoulos B."/>
            <person name="Lipzen A."/>
            <person name="Chen C."/>
            <person name="Yanf M."/>
            <person name="Daum C."/>
            <person name="Ng V."/>
            <person name="Clum A."/>
            <person name="Steindorff A."/>
            <person name="Ohm R."/>
            <person name="Martin F."/>
            <person name="Silar P."/>
            <person name="Natvig D."/>
            <person name="Lalanne C."/>
            <person name="Gautier V."/>
            <person name="Ament-Velasquez S.L."/>
            <person name="Kruys A."/>
            <person name="Hutchinson M.I."/>
            <person name="Powell A.J."/>
            <person name="Barry K."/>
            <person name="Miller A.N."/>
            <person name="Grigoriev I.V."/>
            <person name="Debuchy R."/>
            <person name="Gladieux P."/>
            <person name="Thoren M.H."/>
            <person name="Johannesson H."/>
        </authorList>
    </citation>
    <scope>NUCLEOTIDE SEQUENCE</scope>
    <source>
        <strain evidence="3">CBS 314.62</strain>
    </source>
</reference>
<dbReference type="InterPro" id="IPR029071">
    <property type="entry name" value="Ubiquitin-like_domsf"/>
</dbReference>
<dbReference type="Proteomes" id="UP001270362">
    <property type="component" value="Unassembled WGS sequence"/>
</dbReference>
<dbReference type="Gene3D" id="1.10.286.70">
    <property type="entry name" value="Get5 dimerization domain"/>
    <property type="match status" value="1"/>
</dbReference>
<organism evidence="3 4">
    <name type="scientific">Podospora appendiculata</name>
    <dbReference type="NCBI Taxonomy" id="314037"/>
    <lineage>
        <taxon>Eukaryota</taxon>
        <taxon>Fungi</taxon>
        <taxon>Dikarya</taxon>
        <taxon>Ascomycota</taxon>
        <taxon>Pezizomycotina</taxon>
        <taxon>Sordariomycetes</taxon>
        <taxon>Sordariomycetidae</taxon>
        <taxon>Sordariales</taxon>
        <taxon>Podosporaceae</taxon>
        <taxon>Podospora</taxon>
    </lineage>
</organism>
<comment type="caution">
    <text evidence="3">The sequence shown here is derived from an EMBL/GenBank/DDBJ whole genome shotgun (WGS) entry which is preliminary data.</text>
</comment>
<keyword evidence="4" id="KW-1185">Reference proteome</keyword>
<dbReference type="InterPro" id="IPR049256">
    <property type="entry name" value="Get5_C"/>
</dbReference>
<dbReference type="PROSITE" id="PS50053">
    <property type="entry name" value="UBIQUITIN_2"/>
    <property type="match status" value="1"/>
</dbReference>
<accession>A0AAE1C939</accession>
<evidence type="ECO:0000259" key="2">
    <source>
        <dbReference type="PROSITE" id="PS50053"/>
    </source>
</evidence>
<reference evidence="3" key="1">
    <citation type="journal article" date="2023" name="Mol. Phylogenet. Evol.">
        <title>Genome-scale phylogeny and comparative genomics of the fungal order Sordariales.</title>
        <authorList>
            <person name="Hensen N."/>
            <person name="Bonometti L."/>
            <person name="Westerberg I."/>
            <person name="Brannstrom I.O."/>
            <person name="Guillou S."/>
            <person name="Cros-Aarteil S."/>
            <person name="Calhoun S."/>
            <person name="Haridas S."/>
            <person name="Kuo A."/>
            <person name="Mondo S."/>
            <person name="Pangilinan J."/>
            <person name="Riley R."/>
            <person name="LaButti K."/>
            <person name="Andreopoulos B."/>
            <person name="Lipzen A."/>
            <person name="Chen C."/>
            <person name="Yan M."/>
            <person name="Daum C."/>
            <person name="Ng V."/>
            <person name="Clum A."/>
            <person name="Steindorff A."/>
            <person name="Ohm R.A."/>
            <person name="Martin F."/>
            <person name="Silar P."/>
            <person name="Natvig D.O."/>
            <person name="Lalanne C."/>
            <person name="Gautier V."/>
            <person name="Ament-Velasquez S.L."/>
            <person name="Kruys A."/>
            <person name="Hutchinson M.I."/>
            <person name="Powell A.J."/>
            <person name="Barry K."/>
            <person name="Miller A.N."/>
            <person name="Grigoriev I.V."/>
            <person name="Debuchy R."/>
            <person name="Gladieux P."/>
            <person name="Hiltunen Thoren M."/>
            <person name="Johannesson H."/>
        </authorList>
    </citation>
    <scope>NUCLEOTIDE SEQUENCE</scope>
    <source>
        <strain evidence="3">CBS 314.62</strain>
    </source>
</reference>
<dbReference type="Pfam" id="PF17183">
    <property type="entry name" value="Get5_C"/>
    <property type="match status" value="1"/>
</dbReference>
<dbReference type="AlphaFoldDB" id="A0AAE1C939"/>
<dbReference type="SUPFAM" id="SSF54236">
    <property type="entry name" value="Ubiquitin-like"/>
    <property type="match status" value="1"/>
</dbReference>
<dbReference type="InterPro" id="IPR024737">
    <property type="entry name" value="Get5_N"/>
</dbReference>
<dbReference type="Pfam" id="PF12754">
    <property type="entry name" value="Get5_N"/>
    <property type="match status" value="1"/>
</dbReference>
<dbReference type="CDD" id="cd17039">
    <property type="entry name" value="Ubl_ubiquitin_like"/>
    <property type="match status" value="1"/>
</dbReference>